<dbReference type="AlphaFoldDB" id="A0A8S3ZLA2"/>
<name>A0A8S3ZLA2_9EUPU</name>
<dbReference type="EMBL" id="CAJHNH020004013">
    <property type="protein sequence ID" value="CAG5130414.1"/>
    <property type="molecule type" value="Genomic_DNA"/>
</dbReference>
<keyword evidence="1" id="KW-0812">Transmembrane</keyword>
<protein>
    <submittedName>
        <fullName evidence="2">Uncharacterized protein</fullName>
    </submittedName>
</protein>
<organism evidence="2 3">
    <name type="scientific">Candidula unifasciata</name>
    <dbReference type="NCBI Taxonomy" id="100452"/>
    <lineage>
        <taxon>Eukaryota</taxon>
        <taxon>Metazoa</taxon>
        <taxon>Spiralia</taxon>
        <taxon>Lophotrochozoa</taxon>
        <taxon>Mollusca</taxon>
        <taxon>Gastropoda</taxon>
        <taxon>Heterobranchia</taxon>
        <taxon>Euthyneura</taxon>
        <taxon>Panpulmonata</taxon>
        <taxon>Eupulmonata</taxon>
        <taxon>Stylommatophora</taxon>
        <taxon>Helicina</taxon>
        <taxon>Helicoidea</taxon>
        <taxon>Geomitridae</taxon>
        <taxon>Candidula</taxon>
    </lineage>
</organism>
<keyword evidence="1" id="KW-1133">Transmembrane helix</keyword>
<evidence type="ECO:0000313" key="3">
    <source>
        <dbReference type="Proteomes" id="UP000678393"/>
    </source>
</evidence>
<keyword evidence="3" id="KW-1185">Reference proteome</keyword>
<sequence>MGLQCCLKVQLGLLHCLTGLVAGFFCLYTILSWAGSLDYLPGLLDANAKFIPSNNGLPLLCQCLVYGMGAMCLLNFVMCAVANCLFSSACVALFHTMLTSVFLAFAVMGASVVTVYYVIWCDLLQQAVPQSYGCDDAAIKYDIRNASAQMSSHKNLLQIQMAIGWTLFPLLCLTLLTYSVVVRIVDQPEPETRDDPTRYIIVQDETVPLLRSVNQPTIQRRDTSEINRAVIVTESTTPAVRSEN</sequence>
<gene>
    <name evidence="2" type="ORF">CUNI_LOCUS15972</name>
</gene>
<feature type="transmembrane region" description="Helical" evidence="1">
    <location>
        <begin position="64"/>
        <end position="86"/>
    </location>
</feature>
<feature type="transmembrane region" description="Helical" evidence="1">
    <location>
        <begin position="162"/>
        <end position="185"/>
    </location>
</feature>
<evidence type="ECO:0000313" key="2">
    <source>
        <dbReference type="EMBL" id="CAG5130414.1"/>
    </source>
</evidence>
<accession>A0A8S3ZLA2</accession>
<feature type="transmembrane region" description="Helical" evidence="1">
    <location>
        <begin position="98"/>
        <end position="119"/>
    </location>
</feature>
<proteinExistence type="predicted"/>
<feature type="transmembrane region" description="Helical" evidence="1">
    <location>
        <begin position="12"/>
        <end position="34"/>
    </location>
</feature>
<reference evidence="2" key="1">
    <citation type="submission" date="2021-04" db="EMBL/GenBank/DDBJ databases">
        <authorList>
            <consortium name="Molecular Ecology Group"/>
        </authorList>
    </citation>
    <scope>NUCLEOTIDE SEQUENCE</scope>
</reference>
<keyword evidence="1" id="KW-0472">Membrane</keyword>
<evidence type="ECO:0000256" key="1">
    <source>
        <dbReference type="SAM" id="Phobius"/>
    </source>
</evidence>
<dbReference type="OrthoDB" id="10267719at2759"/>
<dbReference type="Proteomes" id="UP000678393">
    <property type="component" value="Unassembled WGS sequence"/>
</dbReference>
<comment type="caution">
    <text evidence="2">The sequence shown here is derived from an EMBL/GenBank/DDBJ whole genome shotgun (WGS) entry which is preliminary data.</text>
</comment>